<dbReference type="AlphaFoldDB" id="A0A857J613"/>
<protein>
    <submittedName>
        <fullName evidence="2">Helix-turn-helix domain-containing protein</fullName>
    </submittedName>
</protein>
<dbReference type="RefSeq" id="WP_160552190.1">
    <property type="nucleotide sequence ID" value="NZ_CP047650.1"/>
</dbReference>
<dbReference type="Gene3D" id="1.10.260.40">
    <property type="entry name" value="lambda repressor-like DNA-binding domains"/>
    <property type="match status" value="1"/>
</dbReference>
<evidence type="ECO:0000259" key="1">
    <source>
        <dbReference type="SMART" id="SM00530"/>
    </source>
</evidence>
<gene>
    <name evidence="2" type="ORF">GT347_12115</name>
</gene>
<reference evidence="2 3" key="1">
    <citation type="submission" date="2020-01" db="EMBL/GenBank/DDBJ databases">
        <title>Genome sequencing of strain KACC 21265.</title>
        <authorList>
            <person name="Heo J."/>
            <person name="Kim S.-J."/>
            <person name="Kim J.-S."/>
            <person name="Hong S.-B."/>
            <person name="Kwon S.-W."/>
        </authorList>
    </citation>
    <scope>NUCLEOTIDE SEQUENCE [LARGE SCALE GENOMIC DNA]</scope>
    <source>
        <strain evidence="2 3">KACC 21265</strain>
    </source>
</reference>
<accession>A0A857J613</accession>
<feature type="domain" description="HTH cro/C1-type" evidence="1">
    <location>
        <begin position="25"/>
        <end position="79"/>
    </location>
</feature>
<dbReference type="KEGG" id="xyk:GT347_12115"/>
<dbReference type="Pfam" id="PF13560">
    <property type="entry name" value="HTH_31"/>
    <property type="match status" value="1"/>
</dbReference>
<sequence length="113" mass="11903">MKKAAASLSSLPEPAQQSLLSLGQRLRAHRISRGWTVAEMAERLLCSPTTWRALEGGKAGTSVGVLAHALWLLGQLDGLDALAPAPLVAAGRRVRRAAGQPVPGRISGDELDF</sequence>
<name>A0A857J613_9BURK</name>
<organism evidence="2 3">
    <name type="scientific">Xylophilus rhododendri</name>
    <dbReference type="NCBI Taxonomy" id="2697032"/>
    <lineage>
        <taxon>Bacteria</taxon>
        <taxon>Pseudomonadati</taxon>
        <taxon>Pseudomonadota</taxon>
        <taxon>Betaproteobacteria</taxon>
        <taxon>Burkholderiales</taxon>
        <taxon>Xylophilus</taxon>
    </lineage>
</organism>
<dbReference type="SUPFAM" id="SSF47413">
    <property type="entry name" value="lambda repressor-like DNA-binding domains"/>
    <property type="match status" value="1"/>
</dbReference>
<dbReference type="GO" id="GO:0003677">
    <property type="term" value="F:DNA binding"/>
    <property type="evidence" value="ECO:0007669"/>
    <property type="project" value="InterPro"/>
</dbReference>
<dbReference type="CDD" id="cd00093">
    <property type="entry name" value="HTH_XRE"/>
    <property type="match status" value="1"/>
</dbReference>
<dbReference type="Proteomes" id="UP000464787">
    <property type="component" value="Chromosome"/>
</dbReference>
<keyword evidence="3" id="KW-1185">Reference proteome</keyword>
<evidence type="ECO:0000313" key="2">
    <source>
        <dbReference type="EMBL" id="QHI98673.1"/>
    </source>
</evidence>
<dbReference type="InterPro" id="IPR001387">
    <property type="entry name" value="Cro/C1-type_HTH"/>
</dbReference>
<dbReference type="SMART" id="SM00530">
    <property type="entry name" value="HTH_XRE"/>
    <property type="match status" value="1"/>
</dbReference>
<dbReference type="InterPro" id="IPR010982">
    <property type="entry name" value="Lambda_DNA-bd_dom_sf"/>
</dbReference>
<evidence type="ECO:0000313" key="3">
    <source>
        <dbReference type="Proteomes" id="UP000464787"/>
    </source>
</evidence>
<proteinExistence type="predicted"/>
<dbReference type="EMBL" id="CP047650">
    <property type="protein sequence ID" value="QHI98673.1"/>
    <property type="molecule type" value="Genomic_DNA"/>
</dbReference>